<evidence type="ECO:0000256" key="4">
    <source>
        <dbReference type="ARBA" id="ARBA00022499"/>
    </source>
</evidence>
<evidence type="ECO:0000256" key="2">
    <source>
        <dbReference type="ARBA" id="ARBA00004496"/>
    </source>
</evidence>
<comment type="subcellular location">
    <subcellularLocation>
        <location evidence="2">Cytoplasm</location>
    </subcellularLocation>
    <subcellularLocation>
        <location evidence="1">Nucleus</location>
    </subcellularLocation>
</comment>
<evidence type="ECO:0000256" key="1">
    <source>
        <dbReference type="ARBA" id="ARBA00004123"/>
    </source>
</evidence>
<keyword evidence="6" id="KW-0832">Ubl conjugation</keyword>
<organism evidence="11">
    <name type="scientific">Sesamum radiatum</name>
    <name type="common">Black benniseed</name>
    <dbReference type="NCBI Taxonomy" id="300843"/>
    <lineage>
        <taxon>Eukaryota</taxon>
        <taxon>Viridiplantae</taxon>
        <taxon>Streptophyta</taxon>
        <taxon>Embryophyta</taxon>
        <taxon>Tracheophyta</taxon>
        <taxon>Spermatophyta</taxon>
        <taxon>Magnoliopsida</taxon>
        <taxon>eudicotyledons</taxon>
        <taxon>Gunneridae</taxon>
        <taxon>Pentapetalae</taxon>
        <taxon>asterids</taxon>
        <taxon>lamiids</taxon>
        <taxon>Lamiales</taxon>
        <taxon>Pedaliaceae</taxon>
        <taxon>Sesamum</taxon>
    </lineage>
</organism>
<feature type="domain" description="Zinc-finger" evidence="10">
    <location>
        <begin position="52"/>
        <end position="125"/>
    </location>
</feature>
<evidence type="ECO:0000256" key="9">
    <source>
        <dbReference type="ARBA" id="ARBA00023242"/>
    </source>
</evidence>
<dbReference type="SUPFAM" id="SSF48150">
    <property type="entry name" value="DNA-glycosylase"/>
    <property type="match status" value="1"/>
</dbReference>
<evidence type="ECO:0000256" key="6">
    <source>
        <dbReference type="ARBA" id="ARBA00022843"/>
    </source>
</evidence>
<keyword evidence="11" id="KW-0131">Cell cycle</keyword>
<dbReference type="GO" id="GO:0005737">
    <property type="term" value="C:cytoplasm"/>
    <property type="evidence" value="ECO:0007669"/>
    <property type="project" value="UniProtKB-SubCell"/>
</dbReference>
<dbReference type="Pfam" id="PF10497">
    <property type="entry name" value="zf-4CXXC_R1"/>
    <property type="match status" value="1"/>
</dbReference>
<keyword evidence="11" id="KW-0132">Cell division</keyword>
<accession>A0AAW2N0L4</accession>
<dbReference type="GO" id="GO:0006355">
    <property type="term" value="P:regulation of DNA-templated transcription"/>
    <property type="evidence" value="ECO:0007669"/>
    <property type="project" value="InterPro"/>
</dbReference>
<dbReference type="Gene3D" id="1.10.340.30">
    <property type="entry name" value="Hypothetical protein, domain 2"/>
    <property type="match status" value="1"/>
</dbReference>
<reference evidence="11" key="2">
    <citation type="journal article" date="2024" name="Plant">
        <title>Genomic evolution and insights into agronomic trait innovations of Sesamum species.</title>
        <authorList>
            <person name="Miao H."/>
            <person name="Wang L."/>
            <person name="Qu L."/>
            <person name="Liu H."/>
            <person name="Sun Y."/>
            <person name="Le M."/>
            <person name="Wang Q."/>
            <person name="Wei S."/>
            <person name="Zheng Y."/>
            <person name="Lin W."/>
            <person name="Duan Y."/>
            <person name="Cao H."/>
            <person name="Xiong S."/>
            <person name="Wang X."/>
            <person name="Wei L."/>
            <person name="Li C."/>
            <person name="Ma Q."/>
            <person name="Ju M."/>
            <person name="Zhao R."/>
            <person name="Li G."/>
            <person name="Mu C."/>
            <person name="Tian Q."/>
            <person name="Mei H."/>
            <person name="Zhang T."/>
            <person name="Gao T."/>
            <person name="Zhang H."/>
        </authorList>
    </citation>
    <scope>NUCLEOTIDE SEQUENCE</scope>
    <source>
        <strain evidence="11">G02</strain>
    </source>
</reference>
<keyword evidence="7" id="KW-0805">Transcription regulation</keyword>
<dbReference type="InterPro" id="IPR018866">
    <property type="entry name" value="Znf-4CXXC_R1"/>
</dbReference>
<keyword evidence="5" id="KW-0597">Phosphoprotein</keyword>
<protein>
    <submittedName>
        <fullName evidence="11">Cell division cycle-associated protein 7</fullName>
    </submittedName>
</protein>
<reference evidence="11" key="1">
    <citation type="submission" date="2020-06" db="EMBL/GenBank/DDBJ databases">
        <authorList>
            <person name="Li T."/>
            <person name="Hu X."/>
            <person name="Zhang T."/>
            <person name="Song X."/>
            <person name="Zhang H."/>
            <person name="Dai N."/>
            <person name="Sheng W."/>
            <person name="Hou X."/>
            <person name="Wei L."/>
        </authorList>
    </citation>
    <scope>NUCLEOTIDE SEQUENCE</scope>
    <source>
        <strain evidence="11">G02</strain>
        <tissue evidence="11">Leaf</tissue>
    </source>
</reference>
<dbReference type="GO" id="GO:0051301">
    <property type="term" value="P:cell division"/>
    <property type="evidence" value="ECO:0007669"/>
    <property type="project" value="UniProtKB-KW"/>
</dbReference>
<proteinExistence type="predicted"/>
<dbReference type="GO" id="GO:0003824">
    <property type="term" value="F:catalytic activity"/>
    <property type="evidence" value="ECO:0007669"/>
    <property type="project" value="InterPro"/>
</dbReference>
<evidence type="ECO:0000256" key="5">
    <source>
        <dbReference type="ARBA" id="ARBA00022553"/>
    </source>
</evidence>
<dbReference type="GO" id="GO:0005634">
    <property type="term" value="C:nucleus"/>
    <property type="evidence" value="ECO:0007669"/>
    <property type="project" value="UniProtKB-SubCell"/>
</dbReference>
<sequence length="281" mass="31778">MKQLGLNTNILDQAKRVFRQDVQLPVMEKKKATTPVVSRLQKDAIGRRASPRQKTLGPRTECNACHNSYGRLCGKCLYIRYGENLLEAKEKESWKCPACRGICNCSRCREKKGWPPTGSIHDHAQVVRMLRISAKDEQMVEEFHRIHPHAKKFGFARIFRSPTLFEDIVKSILLCNCTWGRSLEMAEALCDLQQHCGKKGSKRKRRSGDGWKAVEDDGRRISRNFPSPKEIACLDEETLNGHCNLGYRASIILDVARNIENGSLNLGICPTAMRHGSANVC</sequence>
<name>A0AAW2N0L4_SESRA</name>
<keyword evidence="8" id="KW-0804">Transcription</keyword>
<evidence type="ECO:0000259" key="10">
    <source>
        <dbReference type="Pfam" id="PF10497"/>
    </source>
</evidence>
<dbReference type="PANTHER" id="PTHR31169:SF23">
    <property type="entry name" value="OS03G0572250 PROTEIN"/>
    <property type="match status" value="1"/>
</dbReference>
<gene>
    <name evidence="11" type="ORF">Sradi_4884200</name>
</gene>
<keyword evidence="4" id="KW-1017">Isopeptide bond</keyword>
<dbReference type="AlphaFoldDB" id="A0AAW2N0L4"/>
<evidence type="ECO:0000256" key="7">
    <source>
        <dbReference type="ARBA" id="ARBA00023015"/>
    </source>
</evidence>
<dbReference type="InterPro" id="IPR011257">
    <property type="entry name" value="DNA_glycosylase"/>
</dbReference>
<evidence type="ECO:0000256" key="3">
    <source>
        <dbReference type="ARBA" id="ARBA00022490"/>
    </source>
</evidence>
<comment type="caution">
    <text evidence="11">The sequence shown here is derived from an EMBL/GenBank/DDBJ whole genome shotgun (WGS) entry which is preliminary data.</text>
</comment>
<evidence type="ECO:0000256" key="8">
    <source>
        <dbReference type="ARBA" id="ARBA00023163"/>
    </source>
</evidence>
<evidence type="ECO:0000313" key="11">
    <source>
        <dbReference type="EMBL" id="KAL0336723.1"/>
    </source>
</evidence>
<keyword evidence="9" id="KW-0539">Nucleus</keyword>
<dbReference type="EMBL" id="JACGWJ010000021">
    <property type="protein sequence ID" value="KAL0336723.1"/>
    <property type="molecule type" value="Genomic_DNA"/>
</dbReference>
<dbReference type="InterPro" id="IPR040221">
    <property type="entry name" value="CDCA7/CDA7L"/>
</dbReference>
<dbReference type="PANTHER" id="PTHR31169">
    <property type="entry name" value="OS05G0300700 PROTEIN"/>
    <property type="match status" value="1"/>
</dbReference>
<dbReference type="GO" id="GO:0006281">
    <property type="term" value="P:DNA repair"/>
    <property type="evidence" value="ECO:0007669"/>
    <property type="project" value="InterPro"/>
</dbReference>
<keyword evidence="3" id="KW-0963">Cytoplasm</keyword>